<keyword evidence="5" id="KW-1185">Reference proteome</keyword>
<evidence type="ECO:0000313" key="5">
    <source>
        <dbReference type="Proteomes" id="UP001141327"/>
    </source>
</evidence>
<keyword evidence="3" id="KW-0732">Signal</keyword>
<feature type="signal peptide" evidence="3">
    <location>
        <begin position="1"/>
        <end position="21"/>
    </location>
</feature>
<keyword evidence="2" id="KW-1133">Transmembrane helix</keyword>
<feature type="compositionally biased region" description="Low complexity" evidence="1">
    <location>
        <begin position="700"/>
        <end position="725"/>
    </location>
</feature>
<feature type="region of interest" description="Disordered" evidence="1">
    <location>
        <begin position="693"/>
        <end position="852"/>
    </location>
</feature>
<evidence type="ECO:0000256" key="1">
    <source>
        <dbReference type="SAM" id="MobiDB-lite"/>
    </source>
</evidence>
<evidence type="ECO:0000256" key="2">
    <source>
        <dbReference type="SAM" id="Phobius"/>
    </source>
</evidence>
<keyword evidence="2" id="KW-0472">Membrane</keyword>
<accession>A0ABQ8UGP8</accession>
<organism evidence="4 5">
    <name type="scientific">Paratrimastix pyriformis</name>
    <dbReference type="NCBI Taxonomy" id="342808"/>
    <lineage>
        <taxon>Eukaryota</taxon>
        <taxon>Metamonada</taxon>
        <taxon>Preaxostyla</taxon>
        <taxon>Paratrimastigidae</taxon>
        <taxon>Paratrimastix</taxon>
    </lineage>
</organism>
<name>A0ABQ8UGP8_9EUKA</name>
<dbReference type="EMBL" id="JAPMOS010000059">
    <property type="protein sequence ID" value="KAJ4456872.1"/>
    <property type="molecule type" value="Genomic_DNA"/>
</dbReference>
<evidence type="ECO:0000256" key="3">
    <source>
        <dbReference type="SAM" id="SignalP"/>
    </source>
</evidence>
<reference evidence="4" key="1">
    <citation type="journal article" date="2022" name="bioRxiv">
        <title>Genomics of Preaxostyla Flagellates Illuminates Evolutionary Transitions and the Path Towards Mitochondrial Loss.</title>
        <authorList>
            <person name="Novak L.V.F."/>
            <person name="Treitli S.C."/>
            <person name="Pyrih J."/>
            <person name="Halakuc P."/>
            <person name="Pipaliya S.V."/>
            <person name="Vacek V."/>
            <person name="Brzon O."/>
            <person name="Soukal P."/>
            <person name="Eme L."/>
            <person name="Dacks J.B."/>
            <person name="Karnkowska A."/>
            <person name="Elias M."/>
            <person name="Hampl V."/>
        </authorList>
    </citation>
    <scope>NUCLEOTIDE SEQUENCE</scope>
    <source>
        <strain evidence="4">RCP-MX</strain>
    </source>
</reference>
<comment type="caution">
    <text evidence="4">The sequence shown here is derived from an EMBL/GenBank/DDBJ whole genome shotgun (WGS) entry which is preliminary data.</text>
</comment>
<feature type="transmembrane region" description="Helical" evidence="2">
    <location>
        <begin position="944"/>
        <end position="971"/>
    </location>
</feature>
<proteinExistence type="predicted"/>
<dbReference type="Proteomes" id="UP001141327">
    <property type="component" value="Unassembled WGS sequence"/>
</dbReference>
<evidence type="ECO:0000313" key="4">
    <source>
        <dbReference type="EMBL" id="KAJ4456872.1"/>
    </source>
</evidence>
<sequence length="1033" mass="112425">MKPRSLLVFLLTLLWARAAFATWCTDGSSVVLTDYEGTIMEGDGIPTSMDPNVEGKYCSWTIQPNPPIDPATQTIRLDFSYMGLSFMMADLAVTDYPSFYRYDFSGPSEPGMTPVPAPVESLGVALGLELNTPSGVSSGFIVKWKVVPRVPRVPQCDPMAFPVLYDRSGAISDGWGNYYADWGCHWELNPFVSSDGIAPPAASPGESITVHLDHIDLGTDWAYLHVTDGTQDVFWTGHTPSCAIFQAAPGESVLVEFYTNHYFTYTGFDLSYTTEPAPAVCPAADFVAASFSQAEVDGDRLVVTTTGYALSEYRIAQGPPTTQTNPACVLPAVRHVADPAGAPCATELSACVLLSTLASCPDVSTEMVAADTLQWRVPLHVLSTVQTGVDPYGEPVFGTRWQSMDLLIDQTVSVEASATVHAMHLVNFTGFEKGDSYFDQTADEYVLHFSIWTNQPYLQDLATGPWLEELTAPVDPALITFARNPAADQNCDDGGGPADPTRFCERAYVMTIHGQPNTCLLEGLYTIGIHVVCREGEHCPSGTEGDYFAQVVIVPGSCEATLIEVLVTGELWVEMDGGTALAWGRRGTVMGQLHADTTLAASRLHELYMCLLPLAPGTTACSENPYVLLVVDDALTPLAVSLHGEYTHSTMLYNTTFDLDLMAFHYTLGVDPNPNLITELQFDAVFDSFVPGHVDPPPGANRNANGNGPAMHTTRTTTTSRQTVRPAGRGQTQTLTSTKAATKGTKGTTANPKYPHQQQNPKQQQQHGIQAAKQQSDRQIQFLNRLRQTQQQSQQHVPTFTSVQHRQKTTTTTTTTTTKQQQQQKQQNTRRIGGQQKQPLYGKQPQPIQNRQKPNLVVPPRTHQQQQQWQQWKGQRHTQRMMWISPRRTINRPYRTANGDGEDQGPLVPLANTQLHAKLAIQGANTPVTPEPTPGTPTGTTFNWGTVALVAGTVGGTLLVVGCVVAALVAVRSWRQRVHQREAAAPATEAEECRPSQAANPRVEVLKAVVGTSSAVSPALSHPAQRHTPAPTL</sequence>
<protein>
    <recommendedName>
        <fullName evidence="6">CUB domain-containing protein</fullName>
    </recommendedName>
</protein>
<keyword evidence="2" id="KW-0812">Transmembrane</keyword>
<dbReference type="Gene3D" id="2.60.120.290">
    <property type="entry name" value="Spermadhesin, CUB domain"/>
    <property type="match status" value="1"/>
</dbReference>
<feature type="chain" id="PRO_5047363678" description="CUB domain-containing protein" evidence="3">
    <location>
        <begin position="22"/>
        <end position="1033"/>
    </location>
</feature>
<feature type="compositionally biased region" description="Low complexity" evidence="1">
    <location>
        <begin position="809"/>
        <end position="827"/>
    </location>
</feature>
<gene>
    <name evidence="4" type="ORF">PAPYR_7798</name>
</gene>
<dbReference type="SUPFAM" id="SSF49854">
    <property type="entry name" value="Spermadhesin, CUB domain"/>
    <property type="match status" value="1"/>
</dbReference>
<dbReference type="InterPro" id="IPR035914">
    <property type="entry name" value="Sperma_CUB_dom_sf"/>
</dbReference>
<feature type="compositionally biased region" description="Low complexity" evidence="1">
    <location>
        <begin position="738"/>
        <end position="774"/>
    </location>
</feature>
<evidence type="ECO:0008006" key="6">
    <source>
        <dbReference type="Google" id="ProtNLM"/>
    </source>
</evidence>